<keyword evidence="10" id="KW-1185">Reference proteome</keyword>
<feature type="transmembrane region" description="Helical" evidence="8">
    <location>
        <begin position="112"/>
        <end position="134"/>
    </location>
</feature>
<dbReference type="GO" id="GO:0005739">
    <property type="term" value="C:mitochondrion"/>
    <property type="evidence" value="ECO:0007669"/>
    <property type="project" value="GOC"/>
</dbReference>
<dbReference type="GO" id="GO:0009055">
    <property type="term" value="F:electron transfer activity"/>
    <property type="evidence" value="ECO:0007669"/>
    <property type="project" value="InterPro"/>
</dbReference>
<evidence type="ECO:0000256" key="4">
    <source>
        <dbReference type="ARBA" id="ARBA00022723"/>
    </source>
</evidence>
<dbReference type="PANTHER" id="PTHR10978">
    <property type="entry name" value="SUCCINATE DEHYDROGENASE CYTOCHROME B560 SUBUNIT"/>
    <property type="match status" value="1"/>
</dbReference>
<dbReference type="GO" id="GO:0046872">
    <property type="term" value="F:metal ion binding"/>
    <property type="evidence" value="ECO:0007669"/>
    <property type="project" value="UniProtKB-KW"/>
</dbReference>
<dbReference type="AlphaFoldDB" id="A0A9K3KUK9"/>
<keyword evidence="6" id="KW-0408">Iron</keyword>
<keyword evidence="4" id="KW-0479">Metal-binding</keyword>
<dbReference type="OrthoDB" id="588261at2759"/>
<dbReference type="EMBL" id="JAGRRH010000019">
    <property type="protein sequence ID" value="KAG7349614.1"/>
    <property type="molecule type" value="Genomic_DNA"/>
</dbReference>
<dbReference type="GO" id="GO:0006099">
    <property type="term" value="P:tricarboxylic acid cycle"/>
    <property type="evidence" value="ECO:0007669"/>
    <property type="project" value="InterPro"/>
</dbReference>
<keyword evidence="5 8" id="KW-1133">Transmembrane helix</keyword>
<organism evidence="9 10">
    <name type="scientific">Nitzschia inconspicua</name>
    <dbReference type="NCBI Taxonomy" id="303405"/>
    <lineage>
        <taxon>Eukaryota</taxon>
        <taxon>Sar</taxon>
        <taxon>Stramenopiles</taxon>
        <taxon>Ochrophyta</taxon>
        <taxon>Bacillariophyta</taxon>
        <taxon>Bacillariophyceae</taxon>
        <taxon>Bacillariophycidae</taxon>
        <taxon>Bacillariales</taxon>
        <taxon>Bacillariaceae</taxon>
        <taxon>Nitzschia</taxon>
    </lineage>
</organism>
<dbReference type="InterPro" id="IPR014314">
    <property type="entry name" value="Succ_DH_cytb556"/>
</dbReference>
<dbReference type="InterPro" id="IPR000701">
    <property type="entry name" value="SuccDH_FuR_B_TM-su"/>
</dbReference>
<evidence type="ECO:0000256" key="2">
    <source>
        <dbReference type="ARBA" id="ARBA00022617"/>
    </source>
</evidence>
<dbReference type="NCBIfam" id="TIGR02970">
    <property type="entry name" value="succ_dehyd_cytB"/>
    <property type="match status" value="1"/>
</dbReference>
<gene>
    <name evidence="9" type="ORF">IV203_012211</name>
</gene>
<dbReference type="CDD" id="cd03499">
    <property type="entry name" value="SQR_TypeC_SdhC"/>
    <property type="match status" value="1"/>
</dbReference>
<evidence type="ECO:0000256" key="8">
    <source>
        <dbReference type="SAM" id="Phobius"/>
    </source>
</evidence>
<name>A0A9K3KUK9_9STRA</name>
<sequence length="172" mass="18440">MMSLKSAISPKLRPMLQRAVGLNGARPMTVLSKESAEEYKKENYTARMKKTGRPVSPHVTIYAFPVGAISSITNRVTGCALSFGAFGLAGLDLLGGAGTSLELMQTIGSQGFLIAAPAKFAVTFTVVYHYFGAIRHFAWDYFPDLLNNVDVPKSSWALLGGSTVISAGFMLL</sequence>
<keyword evidence="3 8" id="KW-0812">Transmembrane</keyword>
<dbReference type="GO" id="GO:0016020">
    <property type="term" value="C:membrane"/>
    <property type="evidence" value="ECO:0007669"/>
    <property type="project" value="UniProtKB-SubCell"/>
</dbReference>
<accession>A0A9K3KUK9</accession>
<evidence type="ECO:0000313" key="10">
    <source>
        <dbReference type="Proteomes" id="UP000693970"/>
    </source>
</evidence>
<evidence type="ECO:0000256" key="6">
    <source>
        <dbReference type="ARBA" id="ARBA00023004"/>
    </source>
</evidence>
<dbReference type="PANTHER" id="PTHR10978:SF5">
    <property type="entry name" value="SUCCINATE DEHYDROGENASE CYTOCHROME B560 SUBUNIT, MITOCHONDRIAL"/>
    <property type="match status" value="1"/>
</dbReference>
<evidence type="ECO:0000256" key="5">
    <source>
        <dbReference type="ARBA" id="ARBA00022989"/>
    </source>
</evidence>
<keyword evidence="7 8" id="KW-0472">Membrane</keyword>
<dbReference type="GO" id="GO:0006121">
    <property type="term" value="P:mitochondrial electron transport, succinate to ubiquinone"/>
    <property type="evidence" value="ECO:0007669"/>
    <property type="project" value="TreeGrafter"/>
</dbReference>
<reference evidence="9" key="1">
    <citation type="journal article" date="2021" name="Sci. Rep.">
        <title>Diploid genomic architecture of Nitzschia inconspicua, an elite biomass production diatom.</title>
        <authorList>
            <person name="Oliver A."/>
            <person name="Podell S."/>
            <person name="Pinowska A."/>
            <person name="Traller J.C."/>
            <person name="Smith S.R."/>
            <person name="McClure R."/>
            <person name="Beliaev A."/>
            <person name="Bohutskyi P."/>
            <person name="Hill E.A."/>
            <person name="Rabines A."/>
            <person name="Zheng H."/>
            <person name="Allen L.Z."/>
            <person name="Kuo A."/>
            <person name="Grigoriev I.V."/>
            <person name="Allen A.E."/>
            <person name="Hazlebeck D."/>
            <person name="Allen E.E."/>
        </authorList>
    </citation>
    <scope>NUCLEOTIDE SEQUENCE</scope>
    <source>
        <strain evidence="9">Hildebrandi</strain>
    </source>
</reference>
<evidence type="ECO:0000256" key="7">
    <source>
        <dbReference type="ARBA" id="ARBA00023136"/>
    </source>
</evidence>
<evidence type="ECO:0000256" key="1">
    <source>
        <dbReference type="ARBA" id="ARBA00004370"/>
    </source>
</evidence>
<reference evidence="9" key="2">
    <citation type="submission" date="2021-04" db="EMBL/GenBank/DDBJ databases">
        <authorList>
            <person name="Podell S."/>
        </authorList>
    </citation>
    <scope>NUCLEOTIDE SEQUENCE</scope>
    <source>
        <strain evidence="9">Hildebrandi</strain>
    </source>
</reference>
<protein>
    <submittedName>
        <fullName evidence="9">Succinate dehydrogenase, cytochrome b556 subunit</fullName>
    </submittedName>
</protein>
<comment type="caution">
    <text evidence="9">The sequence shown here is derived from an EMBL/GenBank/DDBJ whole genome shotgun (WGS) entry which is preliminary data.</text>
</comment>
<comment type="subcellular location">
    <subcellularLocation>
        <location evidence="1">Membrane</location>
    </subcellularLocation>
</comment>
<keyword evidence="2" id="KW-0349">Heme</keyword>
<proteinExistence type="predicted"/>
<evidence type="ECO:0000313" key="9">
    <source>
        <dbReference type="EMBL" id="KAG7349614.1"/>
    </source>
</evidence>
<dbReference type="Proteomes" id="UP000693970">
    <property type="component" value="Unassembled WGS sequence"/>
</dbReference>
<evidence type="ECO:0000256" key="3">
    <source>
        <dbReference type="ARBA" id="ARBA00022692"/>
    </source>
</evidence>
<dbReference type="Pfam" id="PF01127">
    <property type="entry name" value="Sdh_cyt"/>
    <property type="match status" value="1"/>
</dbReference>